<evidence type="ECO:0000256" key="4">
    <source>
        <dbReference type="ARBA" id="ARBA00023002"/>
    </source>
</evidence>
<keyword evidence="8" id="KW-1185">Reference proteome</keyword>
<gene>
    <name evidence="7" type="ORF">SAMN05421684_5027</name>
</gene>
<dbReference type="CDD" id="cd02110">
    <property type="entry name" value="SO_family_Moco_dimer"/>
    <property type="match status" value="1"/>
</dbReference>
<dbReference type="InterPro" id="IPR000572">
    <property type="entry name" value="OxRdtase_Mopterin-bd_dom"/>
</dbReference>
<dbReference type="GO" id="GO:0008482">
    <property type="term" value="F:sulfite oxidase activity"/>
    <property type="evidence" value="ECO:0007669"/>
    <property type="project" value="TreeGrafter"/>
</dbReference>
<name>A0A1H3T0L7_9ACTN</name>
<reference evidence="8" key="1">
    <citation type="submission" date="2016-10" db="EMBL/GenBank/DDBJ databases">
        <authorList>
            <person name="Varghese N."/>
            <person name="Submissions S."/>
        </authorList>
    </citation>
    <scope>NUCLEOTIDE SEQUENCE [LARGE SCALE GENOMIC DNA]</scope>
    <source>
        <strain evidence="8">DSM 44718</strain>
    </source>
</reference>
<organism evidence="7 8">
    <name type="scientific">Asanoa ishikariensis</name>
    <dbReference type="NCBI Taxonomy" id="137265"/>
    <lineage>
        <taxon>Bacteria</taxon>
        <taxon>Bacillati</taxon>
        <taxon>Actinomycetota</taxon>
        <taxon>Actinomycetes</taxon>
        <taxon>Micromonosporales</taxon>
        <taxon>Micromonosporaceae</taxon>
        <taxon>Asanoa</taxon>
    </lineage>
</organism>
<dbReference type="PRINTS" id="PR00407">
    <property type="entry name" value="EUMOPTERIN"/>
</dbReference>
<dbReference type="PANTHER" id="PTHR19372:SF7">
    <property type="entry name" value="SULFITE OXIDASE, MITOCHONDRIAL"/>
    <property type="match status" value="1"/>
</dbReference>
<dbReference type="InterPro" id="IPR036374">
    <property type="entry name" value="OxRdtase_Mopterin-bd_sf"/>
</dbReference>
<dbReference type="GO" id="GO:0006790">
    <property type="term" value="P:sulfur compound metabolic process"/>
    <property type="evidence" value="ECO:0007669"/>
    <property type="project" value="TreeGrafter"/>
</dbReference>
<dbReference type="AlphaFoldDB" id="A0A1H3T0L7"/>
<dbReference type="GO" id="GO:0030151">
    <property type="term" value="F:molybdenum ion binding"/>
    <property type="evidence" value="ECO:0007669"/>
    <property type="project" value="InterPro"/>
</dbReference>
<keyword evidence="2" id="KW-0500">Molybdenum</keyword>
<evidence type="ECO:0000256" key="1">
    <source>
        <dbReference type="ARBA" id="ARBA00001924"/>
    </source>
</evidence>
<feature type="domain" description="Oxidoreductase molybdopterin-binding" evidence="5">
    <location>
        <begin position="66"/>
        <end position="237"/>
    </location>
</feature>
<dbReference type="InterPro" id="IPR005066">
    <property type="entry name" value="MoCF_OxRdtse_dimer"/>
</dbReference>
<dbReference type="EMBL" id="FNQB01000003">
    <property type="protein sequence ID" value="SDZ43816.1"/>
    <property type="molecule type" value="Genomic_DNA"/>
</dbReference>
<evidence type="ECO:0000313" key="7">
    <source>
        <dbReference type="EMBL" id="SDZ43816.1"/>
    </source>
</evidence>
<dbReference type="Gene3D" id="2.60.40.650">
    <property type="match status" value="1"/>
</dbReference>
<dbReference type="STRING" id="137265.SAMN05421684_5027"/>
<dbReference type="GO" id="GO:0043546">
    <property type="term" value="F:molybdopterin cofactor binding"/>
    <property type="evidence" value="ECO:0007669"/>
    <property type="project" value="TreeGrafter"/>
</dbReference>
<dbReference type="InterPro" id="IPR008335">
    <property type="entry name" value="Mopterin_OxRdtase_euk"/>
</dbReference>
<dbReference type="PANTHER" id="PTHR19372">
    <property type="entry name" value="SULFITE REDUCTASE"/>
    <property type="match status" value="1"/>
</dbReference>
<proteinExistence type="predicted"/>
<dbReference type="SUPFAM" id="SSF81296">
    <property type="entry name" value="E set domains"/>
    <property type="match status" value="1"/>
</dbReference>
<dbReference type="SUPFAM" id="SSF56524">
    <property type="entry name" value="Oxidoreductase molybdopterin-binding domain"/>
    <property type="match status" value="1"/>
</dbReference>
<dbReference type="InterPro" id="IPR014756">
    <property type="entry name" value="Ig_E-set"/>
</dbReference>
<feature type="domain" description="Moybdenum cofactor oxidoreductase dimerisation" evidence="6">
    <location>
        <begin position="282"/>
        <end position="375"/>
    </location>
</feature>
<protein>
    <submittedName>
        <fullName evidence="7">Mo-co oxidoreductase dimerisation domain-containing protein</fullName>
    </submittedName>
</protein>
<evidence type="ECO:0000259" key="6">
    <source>
        <dbReference type="Pfam" id="PF03404"/>
    </source>
</evidence>
<dbReference type="Pfam" id="PF00174">
    <property type="entry name" value="Oxidored_molyb"/>
    <property type="match status" value="1"/>
</dbReference>
<comment type="cofactor">
    <cofactor evidence="1">
        <name>Mo-molybdopterin</name>
        <dbReference type="ChEBI" id="CHEBI:71302"/>
    </cofactor>
</comment>
<dbReference type="Pfam" id="PF03404">
    <property type="entry name" value="Mo-co_dimer"/>
    <property type="match status" value="1"/>
</dbReference>
<keyword evidence="3" id="KW-0479">Metal-binding</keyword>
<evidence type="ECO:0000256" key="3">
    <source>
        <dbReference type="ARBA" id="ARBA00022723"/>
    </source>
</evidence>
<evidence type="ECO:0000256" key="2">
    <source>
        <dbReference type="ARBA" id="ARBA00022505"/>
    </source>
</evidence>
<sequence length="379" mass="41004">MSIHVCSPLYAHAVSLDQISTPSRVAGVDEGVSTAELGLAARNHGMPLEAMRYDLTPPGLHYLLIHYDIPFVDPATWSLRLDGLVDRPLTIDLDTLKALPARTVRSTMECAGNGRARLEPRPVSQPWLVEAVGTAEWTGVPLRDVLTAAGVSAGAVDVVFTGADHGVERGVEQDYQRKLTVAEALDPDVLLAYAMNGAPLAPQHGFPVRLLVPGWYGMTNVKWLTRVEVLDHEFNGFQQKAYVVRQSTDEPGEPITRIAPRALVIPPGFPDFMTRGRVVRPGLVTLEGRAWSGRAPVTGVEVSVDGGSTWSSAALAPDGGHRWAWRRWSHEWLATPGAHVVTARAVTADGETQPVEAPWNRGGFVNNAAHQIPVTCLEA</sequence>
<dbReference type="Proteomes" id="UP000199632">
    <property type="component" value="Unassembled WGS sequence"/>
</dbReference>
<dbReference type="GO" id="GO:0020037">
    <property type="term" value="F:heme binding"/>
    <property type="evidence" value="ECO:0007669"/>
    <property type="project" value="TreeGrafter"/>
</dbReference>
<dbReference type="OrthoDB" id="9795587at2"/>
<evidence type="ECO:0000259" key="5">
    <source>
        <dbReference type="Pfam" id="PF00174"/>
    </source>
</evidence>
<accession>A0A1H3T0L7</accession>
<keyword evidence="4" id="KW-0560">Oxidoreductase</keyword>
<dbReference type="Gene3D" id="3.90.420.10">
    <property type="entry name" value="Oxidoreductase, molybdopterin-binding domain"/>
    <property type="match status" value="1"/>
</dbReference>
<evidence type="ECO:0000313" key="8">
    <source>
        <dbReference type="Proteomes" id="UP000199632"/>
    </source>
</evidence>